<keyword evidence="6 8" id="KW-1133">Transmembrane helix</keyword>
<dbReference type="InterPro" id="IPR045863">
    <property type="entry name" value="CorA_TM1_TM2"/>
</dbReference>
<evidence type="ECO:0000256" key="6">
    <source>
        <dbReference type="ARBA" id="ARBA00022989"/>
    </source>
</evidence>
<reference evidence="9 10" key="1">
    <citation type="journal article" date="2014" name="Genome Announc.">
        <title>Draft Genome Sequence of the Carrageenan-Degrading Bacterium Cellulophaga sp. Strain KL-A, Isolated from Decaying Marine Algae.</title>
        <authorList>
            <person name="Shan D."/>
            <person name="Ying J."/>
            <person name="Li X."/>
            <person name="Gao Z."/>
            <person name="Wei G."/>
            <person name="Shao Z."/>
        </authorList>
    </citation>
    <scope>NUCLEOTIDE SEQUENCE [LARGE SCALE GENOMIC DNA]</scope>
    <source>
        <strain evidence="9 10">KL-A</strain>
    </source>
</reference>
<comment type="subcellular location">
    <subcellularLocation>
        <location evidence="1">Cell membrane</location>
        <topology evidence="1">Multi-pass membrane protein</topology>
    </subcellularLocation>
</comment>
<evidence type="ECO:0000256" key="2">
    <source>
        <dbReference type="ARBA" id="ARBA00009765"/>
    </source>
</evidence>
<dbReference type="InterPro" id="IPR002523">
    <property type="entry name" value="MgTranspt_CorA/ZnTranspt_ZntB"/>
</dbReference>
<evidence type="ECO:0000256" key="1">
    <source>
        <dbReference type="ARBA" id="ARBA00004651"/>
    </source>
</evidence>
<feature type="transmembrane region" description="Helical" evidence="8">
    <location>
        <begin position="320"/>
        <end position="340"/>
    </location>
</feature>
<dbReference type="Gene3D" id="3.30.460.20">
    <property type="entry name" value="CorA soluble domain-like"/>
    <property type="match status" value="1"/>
</dbReference>
<organism evidence="9 10">
    <name type="scientific">Cellulophaga geojensis KL-A</name>
    <dbReference type="NCBI Taxonomy" id="1328323"/>
    <lineage>
        <taxon>Bacteria</taxon>
        <taxon>Pseudomonadati</taxon>
        <taxon>Bacteroidota</taxon>
        <taxon>Flavobacteriia</taxon>
        <taxon>Flavobacteriales</taxon>
        <taxon>Flavobacteriaceae</taxon>
        <taxon>Cellulophaga</taxon>
    </lineage>
</organism>
<keyword evidence="5 8" id="KW-0812">Transmembrane</keyword>
<dbReference type="PANTHER" id="PTHR46494:SF1">
    <property type="entry name" value="CORA FAMILY METAL ION TRANSPORTER (EUROFUNG)"/>
    <property type="match status" value="1"/>
</dbReference>
<dbReference type="PANTHER" id="PTHR46494">
    <property type="entry name" value="CORA FAMILY METAL ION TRANSPORTER (EUROFUNG)"/>
    <property type="match status" value="1"/>
</dbReference>
<sequence length="347" mass="40856">MKRKNRRKVNPYSDKKSFNIEEFKANSSLITYSKESYHLLKGEELNEISITKDTSVISWLNIYGFQHSQAVRKIIADNNMDEFLINLVIDNNHRNKVIELDDCFFLTLKSPYYSSESNETKFEQMVFVVGETYVWSIQEVEGDHFQHLRERIEKNLGIIRKKGADYLFYLLMEAIIDNYYIAYDKLTEANIGLDNLNETKPTPEFALKVENNKRQLNQIKRMTISIKDAINQLENIDCFEFDIKYFIEIKEQIGLMSDEIDFNLNQLDSTLNLMFSIQNHRLNEVMKTLTIFSVIFIPLTFLAGIYGMNFKNMPELQTEYGYFILLGVMVLVSIVSIIFIKRKKWFS</sequence>
<name>A0ABN0RNM2_9FLAO</name>
<keyword evidence="4" id="KW-1003">Cell membrane</keyword>
<evidence type="ECO:0000313" key="10">
    <source>
        <dbReference type="Proteomes" id="UP000019275"/>
    </source>
</evidence>
<proteinExistence type="inferred from homology"/>
<evidence type="ECO:0000256" key="3">
    <source>
        <dbReference type="ARBA" id="ARBA00022448"/>
    </source>
</evidence>
<keyword evidence="7 8" id="KW-0472">Membrane</keyword>
<feature type="transmembrane region" description="Helical" evidence="8">
    <location>
        <begin position="289"/>
        <end position="308"/>
    </location>
</feature>
<comment type="caution">
    <text evidence="9">The sequence shown here is derived from an EMBL/GenBank/DDBJ whole genome shotgun (WGS) entry which is preliminary data.</text>
</comment>
<dbReference type="InterPro" id="IPR045861">
    <property type="entry name" value="CorA_cytoplasmic_dom"/>
</dbReference>
<evidence type="ECO:0000256" key="7">
    <source>
        <dbReference type="ARBA" id="ARBA00023136"/>
    </source>
</evidence>
<dbReference type="Gene3D" id="1.20.58.340">
    <property type="entry name" value="Magnesium transport protein CorA, transmembrane region"/>
    <property type="match status" value="2"/>
</dbReference>
<dbReference type="CDD" id="cd12828">
    <property type="entry name" value="TmCorA-like_1"/>
    <property type="match status" value="1"/>
</dbReference>
<protein>
    <submittedName>
        <fullName evidence="9">Mg2 transporter protein CorA family protein</fullName>
    </submittedName>
</protein>
<keyword evidence="3" id="KW-0813">Transport</keyword>
<dbReference type="SUPFAM" id="SSF143865">
    <property type="entry name" value="CorA soluble domain-like"/>
    <property type="match status" value="1"/>
</dbReference>
<comment type="similarity">
    <text evidence="2">Belongs to the CorA metal ion transporter (MIT) (TC 1.A.35) family.</text>
</comment>
<keyword evidence="10" id="KW-1185">Reference proteome</keyword>
<evidence type="ECO:0000256" key="8">
    <source>
        <dbReference type="SAM" id="Phobius"/>
    </source>
</evidence>
<gene>
    <name evidence="9" type="ORF">KLA_09799</name>
</gene>
<accession>A0ABN0RNM2</accession>
<dbReference type="Proteomes" id="UP000019275">
    <property type="component" value="Unassembled WGS sequence"/>
</dbReference>
<dbReference type="EMBL" id="ARZX01000011">
    <property type="protein sequence ID" value="EWH13414.1"/>
    <property type="molecule type" value="Genomic_DNA"/>
</dbReference>
<dbReference type="RefSeq" id="WP_051456083.1">
    <property type="nucleotide sequence ID" value="NZ_ARZX01000011.1"/>
</dbReference>
<dbReference type="Pfam" id="PF01544">
    <property type="entry name" value="CorA"/>
    <property type="match status" value="1"/>
</dbReference>
<evidence type="ECO:0000313" key="9">
    <source>
        <dbReference type="EMBL" id="EWH13414.1"/>
    </source>
</evidence>
<evidence type="ECO:0000256" key="4">
    <source>
        <dbReference type="ARBA" id="ARBA00022475"/>
    </source>
</evidence>
<evidence type="ECO:0000256" key="5">
    <source>
        <dbReference type="ARBA" id="ARBA00022692"/>
    </source>
</evidence>
<dbReference type="SUPFAM" id="SSF144083">
    <property type="entry name" value="Magnesium transport protein CorA, transmembrane region"/>
    <property type="match status" value="1"/>
</dbReference>